<comment type="caution">
    <text evidence="1">The sequence shown here is derived from an EMBL/GenBank/DDBJ whole genome shotgun (WGS) entry which is preliminary data.</text>
</comment>
<organism evidence="1 2">
    <name type="scientific">Scomber scombrus</name>
    <name type="common">Atlantic mackerel</name>
    <name type="synonym">Scomber vernalis</name>
    <dbReference type="NCBI Taxonomy" id="13677"/>
    <lineage>
        <taxon>Eukaryota</taxon>
        <taxon>Metazoa</taxon>
        <taxon>Chordata</taxon>
        <taxon>Craniata</taxon>
        <taxon>Vertebrata</taxon>
        <taxon>Euteleostomi</taxon>
        <taxon>Actinopterygii</taxon>
        <taxon>Neopterygii</taxon>
        <taxon>Teleostei</taxon>
        <taxon>Neoteleostei</taxon>
        <taxon>Acanthomorphata</taxon>
        <taxon>Pelagiaria</taxon>
        <taxon>Scombriformes</taxon>
        <taxon>Scombridae</taxon>
        <taxon>Scomber</taxon>
    </lineage>
</organism>
<evidence type="ECO:0000313" key="2">
    <source>
        <dbReference type="Proteomes" id="UP001314229"/>
    </source>
</evidence>
<gene>
    <name evidence="1" type="ORF">FSCOSCO3_A025281</name>
</gene>
<dbReference type="AlphaFoldDB" id="A0AAV1NNZ8"/>
<protein>
    <submittedName>
        <fullName evidence="1">Uncharacterized protein</fullName>
    </submittedName>
</protein>
<keyword evidence="2" id="KW-1185">Reference proteome</keyword>
<sequence length="145" mass="15426">MSVSSPATVDALKVAKDETRQLLKADCVKISGSGRQVADRHVCDQGTERGNQCLDRVAVIGERPPRCDRTHLTDGSQLDAHVWLSGLGAEPSGSSALLISFTGCIHELLPDSPSQGNHDVATNFIPPPLPSSTLHQVTYDNTNNG</sequence>
<reference evidence="1 2" key="1">
    <citation type="submission" date="2024-01" db="EMBL/GenBank/DDBJ databases">
        <authorList>
            <person name="Alioto T."/>
            <person name="Alioto T."/>
            <person name="Gomez Garrido J."/>
        </authorList>
    </citation>
    <scope>NUCLEOTIDE SEQUENCE [LARGE SCALE GENOMIC DNA]</scope>
</reference>
<evidence type="ECO:0000313" key="1">
    <source>
        <dbReference type="EMBL" id="CAK6960953.1"/>
    </source>
</evidence>
<dbReference type="Proteomes" id="UP001314229">
    <property type="component" value="Unassembled WGS sequence"/>
</dbReference>
<proteinExistence type="predicted"/>
<dbReference type="EMBL" id="CAWUFR010000047">
    <property type="protein sequence ID" value="CAK6960953.1"/>
    <property type="molecule type" value="Genomic_DNA"/>
</dbReference>
<accession>A0AAV1NNZ8</accession>
<name>A0AAV1NNZ8_SCOSC</name>